<evidence type="ECO:0000256" key="1">
    <source>
        <dbReference type="ARBA" id="ARBA00022679"/>
    </source>
</evidence>
<dbReference type="Gene3D" id="3.30.565.10">
    <property type="entry name" value="Histidine kinase-like ATPase, C-terminal domain"/>
    <property type="match status" value="1"/>
</dbReference>
<dbReference type="InterPro" id="IPR035965">
    <property type="entry name" value="PAS-like_dom_sf"/>
</dbReference>
<evidence type="ECO:0000259" key="5">
    <source>
        <dbReference type="PROSITE" id="PS50109"/>
    </source>
</evidence>
<dbReference type="InterPro" id="IPR005467">
    <property type="entry name" value="His_kinase_dom"/>
</dbReference>
<dbReference type="Gene3D" id="3.30.450.20">
    <property type="entry name" value="PAS domain"/>
    <property type="match status" value="1"/>
</dbReference>
<evidence type="ECO:0000256" key="3">
    <source>
        <dbReference type="ARBA" id="ARBA00023012"/>
    </source>
</evidence>
<dbReference type="AlphaFoldDB" id="A0A6L5YC33"/>
<dbReference type="InterPro" id="IPR036890">
    <property type="entry name" value="HATPase_C_sf"/>
</dbReference>
<dbReference type="GO" id="GO:0046983">
    <property type="term" value="F:protein dimerization activity"/>
    <property type="evidence" value="ECO:0007669"/>
    <property type="project" value="InterPro"/>
</dbReference>
<dbReference type="PROSITE" id="PS50109">
    <property type="entry name" value="HIS_KIN"/>
    <property type="match status" value="1"/>
</dbReference>
<evidence type="ECO:0000313" key="7">
    <source>
        <dbReference type="Proteomes" id="UP000473699"/>
    </source>
</evidence>
<dbReference type="GO" id="GO:0000155">
    <property type="term" value="F:phosphorelay sensor kinase activity"/>
    <property type="evidence" value="ECO:0007669"/>
    <property type="project" value="InterPro"/>
</dbReference>
<dbReference type="InterPro" id="IPR003594">
    <property type="entry name" value="HATPase_dom"/>
</dbReference>
<dbReference type="GO" id="GO:0016020">
    <property type="term" value="C:membrane"/>
    <property type="evidence" value="ECO:0007669"/>
    <property type="project" value="InterPro"/>
</dbReference>
<organism evidence="6 7">
    <name type="scientific">Pyramidobacter porci</name>
    <dbReference type="NCBI Taxonomy" id="2605789"/>
    <lineage>
        <taxon>Bacteria</taxon>
        <taxon>Thermotogati</taxon>
        <taxon>Synergistota</taxon>
        <taxon>Synergistia</taxon>
        <taxon>Synergistales</taxon>
        <taxon>Dethiosulfovibrionaceae</taxon>
        <taxon>Pyramidobacter</taxon>
    </lineage>
</organism>
<gene>
    <name evidence="6" type="ORF">FYJ74_03445</name>
</gene>
<name>A0A6L5YC33_9BACT</name>
<dbReference type="InterPro" id="IPR011712">
    <property type="entry name" value="Sig_transdc_His_kin_sub3_dim/P"/>
</dbReference>
<dbReference type="Pfam" id="PF07730">
    <property type="entry name" value="HisKA_3"/>
    <property type="match status" value="1"/>
</dbReference>
<dbReference type="EMBL" id="VUNH01000003">
    <property type="protein sequence ID" value="MST55102.1"/>
    <property type="molecule type" value="Genomic_DNA"/>
</dbReference>
<dbReference type="SUPFAM" id="SSF55874">
    <property type="entry name" value="ATPase domain of HSP90 chaperone/DNA topoisomerase II/histidine kinase"/>
    <property type="match status" value="1"/>
</dbReference>
<keyword evidence="1" id="KW-0808">Transferase</keyword>
<dbReference type="Pfam" id="PF02518">
    <property type="entry name" value="HATPase_c"/>
    <property type="match status" value="1"/>
</dbReference>
<dbReference type="PANTHER" id="PTHR24421">
    <property type="entry name" value="NITRATE/NITRITE SENSOR PROTEIN NARX-RELATED"/>
    <property type="match status" value="1"/>
</dbReference>
<keyword evidence="2 6" id="KW-0418">Kinase</keyword>
<sequence length="357" mass="40116">MIVYRMLFARTFDPIALYRVEEGSRRSITADRVFFVDVNPSYERVMKVRRRDVIGRSFLDVWPISEPRWSQIIVDCLRLGHSVHCEGNSKEAGSFLEAIAFPLPPGMAAVIFLDKTKLKDADEALDRKKNELRNLATQLTLTEESTRRAIAADLHDRIGYDLVAQLHKIRALREKVRPALEAEMAALEANTEKLISESRSLIFELSPPILKEVGINPALESLADNLLTPHGIKWELRAKGTMADFWADDAVCVILYRMARELLINVIKHSGATRVTIIVNRGPGKIMVAVEDNGRGFPENFDLDHNEARKETKSFGLFSIRERLEPIGGTLKIISIPGKGATVAMACPLKLKEGEFK</sequence>
<dbReference type="CDD" id="cd16917">
    <property type="entry name" value="HATPase_UhpB-NarQ-NarX-like"/>
    <property type="match status" value="1"/>
</dbReference>
<keyword evidence="7" id="KW-1185">Reference proteome</keyword>
<dbReference type="PANTHER" id="PTHR24421:SF58">
    <property type="entry name" value="SIGNAL TRANSDUCTION HISTIDINE-PROTEIN KINASE_PHOSPHATASE UHPB"/>
    <property type="match status" value="1"/>
</dbReference>
<feature type="domain" description="Histidine kinase" evidence="5">
    <location>
        <begin position="255"/>
        <end position="351"/>
    </location>
</feature>
<dbReference type="SUPFAM" id="SSF55785">
    <property type="entry name" value="PYP-like sensor domain (PAS domain)"/>
    <property type="match status" value="1"/>
</dbReference>
<dbReference type="Proteomes" id="UP000473699">
    <property type="component" value="Unassembled WGS sequence"/>
</dbReference>
<comment type="caution">
    <text evidence="6">The sequence shown here is derived from an EMBL/GenBank/DDBJ whole genome shotgun (WGS) entry which is preliminary data.</text>
</comment>
<feature type="coiled-coil region" evidence="4">
    <location>
        <begin position="118"/>
        <end position="145"/>
    </location>
</feature>
<proteinExistence type="predicted"/>
<reference evidence="6 7" key="1">
    <citation type="submission" date="2019-08" db="EMBL/GenBank/DDBJ databases">
        <title>In-depth cultivation of the pig gut microbiome towards novel bacterial diversity and tailored functional studies.</title>
        <authorList>
            <person name="Wylensek D."/>
            <person name="Hitch T.C.A."/>
            <person name="Clavel T."/>
        </authorList>
    </citation>
    <scope>NUCLEOTIDE SEQUENCE [LARGE SCALE GENOMIC DNA]</scope>
    <source>
        <strain evidence="6 7">SM-530-WT-4B</strain>
    </source>
</reference>
<protein>
    <submittedName>
        <fullName evidence="6">Histidine kinase</fullName>
    </submittedName>
</protein>
<evidence type="ECO:0000256" key="4">
    <source>
        <dbReference type="SAM" id="Coils"/>
    </source>
</evidence>
<keyword evidence="3" id="KW-0902">Two-component regulatory system</keyword>
<dbReference type="InterPro" id="IPR050482">
    <property type="entry name" value="Sensor_HK_TwoCompSys"/>
</dbReference>
<keyword evidence="4" id="KW-0175">Coiled coil</keyword>
<dbReference type="SMART" id="SM00387">
    <property type="entry name" value="HATPase_c"/>
    <property type="match status" value="1"/>
</dbReference>
<evidence type="ECO:0000256" key="2">
    <source>
        <dbReference type="ARBA" id="ARBA00022777"/>
    </source>
</evidence>
<evidence type="ECO:0000313" key="6">
    <source>
        <dbReference type="EMBL" id="MST55102.1"/>
    </source>
</evidence>
<accession>A0A6L5YC33</accession>